<evidence type="ECO:0000256" key="1">
    <source>
        <dbReference type="ARBA" id="ARBA00023012"/>
    </source>
</evidence>
<dbReference type="GO" id="GO:0003677">
    <property type="term" value="F:DNA binding"/>
    <property type="evidence" value="ECO:0007669"/>
    <property type="project" value="InterPro"/>
</dbReference>
<feature type="domain" description="Response regulatory" evidence="3">
    <location>
        <begin position="10"/>
        <end position="123"/>
    </location>
</feature>
<gene>
    <name evidence="5" type="ORF">F3N42_08140</name>
</gene>
<dbReference type="AlphaFoldDB" id="A0A5N0T980"/>
<organism evidence="5 6">
    <name type="scientific">Marinihelvus fidelis</name>
    <dbReference type="NCBI Taxonomy" id="2613842"/>
    <lineage>
        <taxon>Bacteria</taxon>
        <taxon>Pseudomonadati</taxon>
        <taxon>Pseudomonadota</taxon>
        <taxon>Gammaproteobacteria</taxon>
        <taxon>Chromatiales</taxon>
        <taxon>Wenzhouxiangellaceae</taxon>
        <taxon>Marinihelvus</taxon>
    </lineage>
</organism>
<dbReference type="Pfam" id="PF00072">
    <property type="entry name" value="Response_reg"/>
    <property type="match status" value="1"/>
</dbReference>
<name>A0A5N0T980_9GAMM</name>
<dbReference type="FunFam" id="3.40.50.2300:FF:000051">
    <property type="entry name" value="Two-component response regulator yehT"/>
    <property type="match status" value="1"/>
</dbReference>
<evidence type="ECO:0000313" key="5">
    <source>
        <dbReference type="EMBL" id="KAA9131288.1"/>
    </source>
</evidence>
<keyword evidence="1" id="KW-0902">Two-component regulatory system</keyword>
<keyword evidence="6" id="KW-1185">Reference proteome</keyword>
<dbReference type="PANTHER" id="PTHR37299">
    <property type="entry name" value="TRANSCRIPTIONAL REGULATOR-RELATED"/>
    <property type="match status" value="1"/>
</dbReference>
<dbReference type="SMART" id="SM00850">
    <property type="entry name" value="LytTR"/>
    <property type="match status" value="1"/>
</dbReference>
<evidence type="ECO:0000259" key="3">
    <source>
        <dbReference type="PROSITE" id="PS50110"/>
    </source>
</evidence>
<feature type="modified residue" description="4-aspartylphosphate" evidence="2">
    <location>
        <position position="61"/>
    </location>
</feature>
<comment type="caution">
    <text evidence="5">The sequence shown here is derived from an EMBL/GenBank/DDBJ whole genome shotgun (WGS) entry which is preliminary data.</text>
</comment>
<evidence type="ECO:0000256" key="2">
    <source>
        <dbReference type="PROSITE-ProRule" id="PRU00169"/>
    </source>
</evidence>
<dbReference type="SUPFAM" id="SSF52172">
    <property type="entry name" value="CheY-like"/>
    <property type="match status" value="1"/>
</dbReference>
<dbReference type="InterPro" id="IPR046947">
    <property type="entry name" value="LytR-like"/>
</dbReference>
<keyword evidence="2" id="KW-0597">Phosphoprotein</keyword>
<evidence type="ECO:0000259" key="4">
    <source>
        <dbReference type="PROSITE" id="PS50930"/>
    </source>
</evidence>
<sequence>MTDAATRTLDALIVDDEALARRGLRHRLDKRDGIQIIGEARNGREAVEKIRQSHPDVVFLDIQMPGMNGFEVIRELRNDDLPAILFVTAYDEYAIDAFEVNAVDYLLKPIDDERLDQALEKVRSRLGRRRAQSQKNLLLRLLGELTGQPIPQVEDLGDTLAGGLKPKELPKLAIRDGGKTTWVRQQDIEWIDAAGDYMCVHADGETHIMRKTMKELESELEADFLQRIHRSTIVNVNRVTAMQSHINGEYFLTLEGGHTVKLSRSYKEKLKYLT</sequence>
<feature type="domain" description="HTH LytTR-type" evidence="4">
    <location>
        <begin position="172"/>
        <end position="274"/>
    </location>
</feature>
<dbReference type="InterPro" id="IPR007492">
    <property type="entry name" value="LytTR_DNA-bd_dom"/>
</dbReference>
<dbReference type="Gene3D" id="2.40.50.1020">
    <property type="entry name" value="LytTr DNA-binding domain"/>
    <property type="match status" value="1"/>
</dbReference>
<dbReference type="CDD" id="cd17532">
    <property type="entry name" value="REC_LytTR_AlgR-like"/>
    <property type="match status" value="1"/>
</dbReference>
<dbReference type="GO" id="GO:0000156">
    <property type="term" value="F:phosphorelay response regulator activity"/>
    <property type="evidence" value="ECO:0007669"/>
    <property type="project" value="InterPro"/>
</dbReference>
<reference evidence="5 6" key="1">
    <citation type="submission" date="2019-09" db="EMBL/GenBank/DDBJ databases">
        <title>Wenzhouxiangella sp. Genome sequencing and assembly.</title>
        <authorList>
            <person name="Zhang R."/>
        </authorList>
    </citation>
    <scope>NUCLEOTIDE SEQUENCE [LARGE SCALE GENOMIC DNA]</scope>
    <source>
        <strain evidence="5 6">W260</strain>
    </source>
</reference>
<dbReference type="PANTHER" id="PTHR37299:SF1">
    <property type="entry name" value="STAGE 0 SPORULATION PROTEIN A HOMOLOG"/>
    <property type="match status" value="1"/>
</dbReference>
<dbReference type="PROSITE" id="PS50110">
    <property type="entry name" value="RESPONSE_REGULATORY"/>
    <property type="match status" value="1"/>
</dbReference>
<accession>A0A5N0T980</accession>
<dbReference type="InterPro" id="IPR001789">
    <property type="entry name" value="Sig_transdc_resp-reg_receiver"/>
</dbReference>
<dbReference type="EMBL" id="VYXP01000005">
    <property type="protein sequence ID" value="KAA9131288.1"/>
    <property type="molecule type" value="Genomic_DNA"/>
</dbReference>
<evidence type="ECO:0000313" key="6">
    <source>
        <dbReference type="Proteomes" id="UP000325372"/>
    </source>
</evidence>
<dbReference type="Gene3D" id="3.40.50.2300">
    <property type="match status" value="1"/>
</dbReference>
<dbReference type="Pfam" id="PF04397">
    <property type="entry name" value="LytTR"/>
    <property type="match status" value="1"/>
</dbReference>
<dbReference type="SMART" id="SM00448">
    <property type="entry name" value="REC"/>
    <property type="match status" value="1"/>
</dbReference>
<dbReference type="InterPro" id="IPR011006">
    <property type="entry name" value="CheY-like_superfamily"/>
</dbReference>
<proteinExistence type="predicted"/>
<dbReference type="Proteomes" id="UP000325372">
    <property type="component" value="Unassembled WGS sequence"/>
</dbReference>
<protein>
    <submittedName>
        <fullName evidence="5">Response regulator transcription factor</fullName>
    </submittedName>
</protein>
<dbReference type="RefSeq" id="WP_150863938.1">
    <property type="nucleotide sequence ID" value="NZ_VYXP01000005.1"/>
</dbReference>
<dbReference type="PROSITE" id="PS50930">
    <property type="entry name" value="HTH_LYTTR"/>
    <property type="match status" value="1"/>
</dbReference>